<accession>A0ABV5CMS1</accession>
<keyword evidence="1" id="KW-0472">Membrane</keyword>
<evidence type="ECO:0000313" key="3">
    <source>
        <dbReference type="Proteomes" id="UP001582793"/>
    </source>
</evidence>
<evidence type="ECO:0000256" key="1">
    <source>
        <dbReference type="SAM" id="Phobius"/>
    </source>
</evidence>
<sequence length="97" mass="10104">MLEQTAPSKAEGTRVSVSGSAPLILLGLMLLGSFALGATTGAIPSTDKALLFSAAFYLLTVMGGLILSFLGFGILDAALRRSGDPHRAGLARPWRSW</sequence>
<gene>
    <name evidence="2" type="ORF">AAFH96_09340</name>
</gene>
<evidence type="ECO:0000313" key="2">
    <source>
        <dbReference type="EMBL" id="MFB6393309.1"/>
    </source>
</evidence>
<protein>
    <submittedName>
        <fullName evidence="2">Uncharacterized protein</fullName>
    </submittedName>
</protein>
<dbReference type="Proteomes" id="UP001582793">
    <property type="component" value="Unassembled WGS sequence"/>
</dbReference>
<reference evidence="2 3" key="1">
    <citation type="submission" date="2024-04" db="EMBL/GenBank/DDBJ databases">
        <title>Polymorphospora sp. isolated from Baiyangdian Lake in Xiong'an New Area.</title>
        <authorList>
            <person name="Zhang X."/>
            <person name="Liu J."/>
        </authorList>
    </citation>
    <scope>NUCLEOTIDE SEQUENCE [LARGE SCALE GENOMIC DNA]</scope>
    <source>
        <strain evidence="2 3">2-325</strain>
    </source>
</reference>
<feature type="transmembrane region" description="Helical" evidence="1">
    <location>
        <begin position="49"/>
        <end position="75"/>
    </location>
</feature>
<organism evidence="2 3">
    <name type="scientific">Polymorphospora lycopeni</name>
    <dbReference type="NCBI Taxonomy" id="3140240"/>
    <lineage>
        <taxon>Bacteria</taxon>
        <taxon>Bacillati</taxon>
        <taxon>Actinomycetota</taxon>
        <taxon>Actinomycetes</taxon>
        <taxon>Micromonosporales</taxon>
        <taxon>Micromonosporaceae</taxon>
        <taxon>Polymorphospora</taxon>
    </lineage>
</organism>
<dbReference type="RefSeq" id="WP_375733859.1">
    <property type="nucleotide sequence ID" value="NZ_JBCGDC010000019.1"/>
</dbReference>
<proteinExistence type="predicted"/>
<name>A0ABV5CMS1_9ACTN</name>
<keyword evidence="1" id="KW-0812">Transmembrane</keyword>
<feature type="transmembrane region" description="Helical" evidence="1">
    <location>
        <begin position="21"/>
        <end position="43"/>
    </location>
</feature>
<dbReference type="EMBL" id="JBCGDC010000019">
    <property type="protein sequence ID" value="MFB6393309.1"/>
    <property type="molecule type" value="Genomic_DNA"/>
</dbReference>
<comment type="caution">
    <text evidence="2">The sequence shown here is derived from an EMBL/GenBank/DDBJ whole genome shotgun (WGS) entry which is preliminary data.</text>
</comment>
<keyword evidence="3" id="KW-1185">Reference proteome</keyword>
<keyword evidence="1" id="KW-1133">Transmembrane helix</keyword>